<dbReference type="GO" id="GO:0005829">
    <property type="term" value="C:cytosol"/>
    <property type="evidence" value="ECO:0007669"/>
    <property type="project" value="TreeGrafter"/>
</dbReference>
<organism evidence="1">
    <name type="scientific">freshwater metagenome</name>
    <dbReference type="NCBI Taxonomy" id="449393"/>
    <lineage>
        <taxon>unclassified sequences</taxon>
        <taxon>metagenomes</taxon>
        <taxon>ecological metagenomes</taxon>
    </lineage>
</organism>
<dbReference type="PANTHER" id="PTHR33505:SF4">
    <property type="entry name" value="PROTEIN PREY, MITOCHONDRIAL"/>
    <property type="match status" value="1"/>
</dbReference>
<dbReference type="Gene3D" id="2.20.25.10">
    <property type="match status" value="1"/>
</dbReference>
<accession>A0A6J6IB82</accession>
<gene>
    <name evidence="1" type="ORF">UFOPK1874_01023</name>
</gene>
<dbReference type="InterPro" id="IPR005651">
    <property type="entry name" value="Trm112-like"/>
</dbReference>
<proteinExistence type="inferred from homology"/>
<dbReference type="PANTHER" id="PTHR33505">
    <property type="entry name" value="ZGC:162634"/>
    <property type="match status" value="1"/>
</dbReference>
<dbReference type="AlphaFoldDB" id="A0A6J6IB82"/>
<dbReference type="SUPFAM" id="SSF158997">
    <property type="entry name" value="Trm112p-like"/>
    <property type="match status" value="1"/>
</dbReference>
<name>A0A6J6IB82_9ZZZZ</name>
<dbReference type="EMBL" id="CAEZUX010000138">
    <property type="protein sequence ID" value="CAB4620594.1"/>
    <property type="molecule type" value="Genomic_DNA"/>
</dbReference>
<dbReference type="HAMAP" id="MF_01187">
    <property type="entry name" value="UPF0434"/>
    <property type="match status" value="1"/>
</dbReference>
<evidence type="ECO:0000313" key="1">
    <source>
        <dbReference type="EMBL" id="CAB4620594.1"/>
    </source>
</evidence>
<sequence length="87" mass="9606">MTNNETDTLLNIDPSLLAILACPEDKGPLWLIESENLLYNPRLKRSYPVIDGIPVMLIQESSAVSDAEHERLQGIISSQGLNPTFNA</sequence>
<dbReference type="Pfam" id="PF03966">
    <property type="entry name" value="Trm112p"/>
    <property type="match status" value="1"/>
</dbReference>
<protein>
    <submittedName>
        <fullName evidence="1">Unannotated protein</fullName>
    </submittedName>
</protein>
<reference evidence="1" key="1">
    <citation type="submission" date="2020-05" db="EMBL/GenBank/DDBJ databases">
        <authorList>
            <person name="Chiriac C."/>
            <person name="Salcher M."/>
            <person name="Ghai R."/>
            <person name="Kavagutti S V."/>
        </authorList>
    </citation>
    <scope>NUCLEOTIDE SEQUENCE</scope>
</reference>